<feature type="region of interest" description="Disordered" evidence="1">
    <location>
        <begin position="116"/>
        <end position="140"/>
    </location>
</feature>
<proteinExistence type="predicted"/>
<dbReference type="EMBL" id="JAGTXO010000013">
    <property type="protein sequence ID" value="KAG8464187.1"/>
    <property type="molecule type" value="Genomic_DNA"/>
</dbReference>
<evidence type="ECO:0000313" key="3">
    <source>
        <dbReference type="Proteomes" id="UP000751190"/>
    </source>
</evidence>
<protein>
    <submittedName>
        <fullName evidence="2">Uncharacterized protein</fullName>
    </submittedName>
</protein>
<organism evidence="2 3">
    <name type="scientific">Diacronema lutheri</name>
    <name type="common">Unicellular marine alga</name>
    <name type="synonym">Monochrysis lutheri</name>
    <dbReference type="NCBI Taxonomy" id="2081491"/>
    <lineage>
        <taxon>Eukaryota</taxon>
        <taxon>Haptista</taxon>
        <taxon>Haptophyta</taxon>
        <taxon>Pavlovophyceae</taxon>
        <taxon>Pavlovales</taxon>
        <taxon>Pavlovaceae</taxon>
        <taxon>Diacronema</taxon>
    </lineage>
</organism>
<dbReference type="AlphaFoldDB" id="A0A8J5XHP0"/>
<dbReference type="OrthoDB" id="10466268at2759"/>
<comment type="caution">
    <text evidence="2">The sequence shown here is derived from an EMBL/GenBank/DDBJ whole genome shotgun (WGS) entry which is preliminary data.</text>
</comment>
<keyword evidence="3" id="KW-1185">Reference proteome</keyword>
<evidence type="ECO:0000256" key="1">
    <source>
        <dbReference type="SAM" id="MobiDB-lite"/>
    </source>
</evidence>
<sequence>MTTTWRTTSYLLAPDASSYMSHASALHCASMRQTEPRFLAAFYDAAGPGPKYNSPHTRTAFPRPYPLKHTTFGRAQRFDYTDAFSANRGIADSASPGPARYPAPLSAFDKHIRSAPLRPVSRPPSKYWVPHEFPAKSKQR</sequence>
<reference evidence="2" key="1">
    <citation type="submission" date="2021-05" db="EMBL/GenBank/DDBJ databases">
        <title>The genome of the haptophyte Pavlova lutheri (Diacronema luteri, Pavlovales) - a model for lipid biosynthesis in eukaryotic algae.</title>
        <authorList>
            <person name="Hulatt C.J."/>
            <person name="Posewitz M.C."/>
        </authorList>
    </citation>
    <scope>NUCLEOTIDE SEQUENCE</scope>
    <source>
        <strain evidence="2">NIVA-4/92</strain>
    </source>
</reference>
<name>A0A8J5XHP0_DIALT</name>
<gene>
    <name evidence="2" type="ORF">KFE25_003250</name>
</gene>
<accession>A0A8J5XHP0</accession>
<evidence type="ECO:0000313" key="2">
    <source>
        <dbReference type="EMBL" id="KAG8464187.1"/>
    </source>
</evidence>
<dbReference type="Proteomes" id="UP000751190">
    <property type="component" value="Unassembled WGS sequence"/>
</dbReference>